<accession>W1YCX3</accession>
<comment type="caution">
    <text evidence="1">The sequence shown here is derived from an EMBL/GenBank/DDBJ whole genome shotgun (WGS) entry which is preliminary data.</text>
</comment>
<protein>
    <submittedName>
        <fullName evidence="1">Uncharacterized protein</fullName>
    </submittedName>
</protein>
<dbReference type="AlphaFoldDB" id="W1YCX3"/>
<feature type="non-terminal residue" evidence="1">
    <location>
        <position position="84"/>
    </location>
</feature>
<evidence type="ECO:0000313" key="1">
    <source>
        <dbReference type="EMBL" id="ETJ39560.1"/>
    </source>
</evidence>
<dbReference type="EMBL" id="AZMM01006571">
    <property type="protein sequence ID" value="ETJ39560.1"/>
    <property type="molecule type" value="Genomic_DNA"/>
</dbReference>
<feature type="non-terminal residue" evidence="1">
    <location>
        <position position="1"/>
    </location>
</feature>
<name>W1YCX3_9ZZZZ</name>
<gene>
    <name evidence="1" type="ORF">Q604_UNBC06571G0001</name>
</gene>
<organism evidence="1">
    <name type="scientific">human gut metagenome</name>
    <dbReference type="NCBI Taxonomy" id="408170"/>
    <lineage>
        <taxon>unclassified sequences</taxon>
        <taxon>metagenomes</taxon>
        <taxon>organismal metagenomes</taxon>
    </lineage>
</organism>
<reference evidence="1" key="1">
    <citation type="submission" date="2013-12" db="EMBL/GenBank/DDBJ databases">
        <title>A Varibaculum cambriense genome reconstructed from a premature infant gut community with otherwise low bacterial novelty that shifts toward anaerobic metabolism during the third week of life.</title>
        <authorList>
            <person name="Brown C.T."/>
            <person name="Sharon I."/>
            <person name="Thomas B.C."/>
            <person name="Castelle C.J."/>
            <person name="Morowitz M.J."/>
            <person name="Banfield J.F."/>
        </authorList>
    </citation>
    <scope>NUCLEOTIDE SEQUENCE</scope>
</reference>
<sequence>EWSEHWRTGASGTAPRKRTYVLHDDCPPYRRAYERVKRLTAPCPVKPATWGAPSADTVVIARPRQAARPPGPACLGSELAVGPV</sequence>
<proteinExistence type="predicted"/>